<dbReference type="AlphaFoldDB" id="A0A9W9IC67"/>
<organism evidence="1 2">
    <name type="scientific">Penicillium capsulatum</name>
    <dbReference type="NCBI Taxonomy" id="69766"/>
    <lineage>
        <taxon>Eukaryota</taxon>
        <taxon>Fungi</taxon>
        <taxon>Dikarya</taxon>
        <taxon>Ascomycota</taxon>
        <taxon>Pezizomycotina</taxon>
        <taxon>Eurotiomycetes</taxon>
        <taxon>Eurotiomycetidae</taxon>
        <taxon>Eurotiales</taxon>
        <taxon>Aspergillaceae</taxon>
        <taxon>Penicillium</taxon>
    </lineage>
</organism>
<evidence type="ECO:0000313" key="2">
    <source>
        <dbReference type="Proteomes" id="UP001146351"/>
    </source>
</evidence>
<sequence>MEQFSTWNPRNVYPSSRGLASGFASVGKGAPPEKQLDAEDAYIAKYFHDAKAQQEAGVDRKKGYVVIRNPHDSDSHLSL</sequence>
<accession>A0A9W9IC67</accession>
<evidence type="ECO:0000313" key="1">
    <source>
        <dbReference type="EMBL" id="KAJ5172177.1"/>
    </source>
</evidence>
<reference evidence="1" key="2">
    <citation type="journal article" date="2023" name="IMA Fungus">
        <title>Comparative genomic study of the Penicillium genus elucidates a diverse pangenome and 15 lateral gene transfer events.</title>
        <authorList>
            <person name="Petersen C."/>
            <person name="Sorensen T."/>
            <person name="Nielsen M.R."/>
            <person name="Sondergaard T.E."/>
            <person name="Sorensen J.L."/>
            <person name="Fitzpatrick D.A."/>
            <person name="Frisvad J.C."/>
            <person name="Nielsen K.L."/>
        </authorList>
    </citation>
    <scope>NUCLEOTIDE SEQUENCE</scope>
    <source>
        <strain evidence="1">IBT 21917</strain>
    </source>
</reference>
<gene>
    <name evidence="1" type="ORF">N7492_004770</name>
</gene>
<dbReference type="Proteomes" id="UP001146351">
    <property type="component" value="Unassembled WGS sequence"/>
</dbReference>
<proteinExistence type="predicted"/>
<comment type="caution">
    <text evidence="1">The sequence shown here is derived from an EMBL/GenBank/DDBJ whole genome shotgun (WGS) entry which is preliminary data.</text>
</comment>
<reference evidence="1" key="1">
    <citation type="submission" date="2022-11" db="EMBL/GenBank/DDBJ databases">
        <authorList>
            <person name="Petersen C."/>
        </authorList>
    </citation>
    <scope>NUCLEOTIDE SEQUENCE</scope>
    <source>
        <strain evidence="1">IBT 21917</strain>
    </source>
</reference>
<name>A0A9W9IC67_9EURO</name>
<protein>
    <submittedName>
        <fullName evidence="1">Uncharacterized protein</fullName>
    </submittedName>
</protein>
<dbReference type="EMBL" id="JAPQKO010000003">
    <property type="protein sequence ID" value="KAJ5172177.1"/>
    <property type="molecule type" value="Genomic_DNA"/>
</dbReference>
<keyword evidence="2" id="KW-1185">Reference proteome</keyword>